<evidence type="ECO:0000256" key="3">
    <source>
        <dbReference type="ARBA" id="ARBA00011738"/>
    </source>
</evidence>
<dbReference type="InterPro" id="IPR035999">
    <property type="entry name" value="Sec7_dom_sf"/>
</dbReference>
<dbReference type="EMBL" id="JBANAX010000284">
    <property type="protein sequence ID" value="KAL1215646.1"/>
    <property type="molecule type" value="Genomic_DNA"/>
</dbReference>
<dbReference type="FunFam" id="1.10.220.20:FF:000002">
    <property type="entry name" value="Brefeldin A-inhibited guanine nucleotide-exchange protein 1"/>
    <property type="match status" value="1"/>
</dbReference>
<keyword evidence="6" id="KW-0344">Guanine-nucleotide releasing factor</keyword>
<dbReference type="PANTHER" id="PTHR10663:SF356">
    <property type="entry name" value="BREFELDIN A-INHIBITED GUANINE NUCLEOTIDE-EXCHANGE PROTEIN 4"/>
    <property type="match status" value="1"/>
</dbReference>
<dbReference type="Pfam" id="PF12783">
    <property type="entry name" value="Sec7-like_HUS"/>
    <property type="match status" value="1"/>
</dbReference>
<evidence type="ECO:0000313" key="10">
    <source>
        <dbReference type="EMBL" id="KAL1215646.1"/>
    </source>
</evidence>
<dbReference type="Pfam" id="PF09324">
    <property type="entry name" value="Sec7-like_HDS"/>
    <property type="match status" value="1"/>
</dbReference>
<proteinExistence type="predicted"/>
<dbReference type="PANTHER" id="PTHR10663">
    <property type="entry name" value="GUANYL-NUCLEOTIDE EXCHANGE FACTOR"/>
    <property type="match status" value="1"/>
</dbReference>
<gene>
    <name evidence="10" type="ORF">V5N11_024193</name>
</gene>
<accession>A0ABD1BBC5</accession>
<keyword evidence="7" id="KW-0653">Protein transport</keyword>
<evidence type="ECO:0000256" key="1">
    <source>
        <dbReference type="ARBA" id="ARBA00004287"/>
    </source>
</evidence>
<evidence type="ECO:0000256" key="6">
    <source>
        <dbReference type="ARBA" id="ARBA00022658"/>
    </source>
</evidence>
<dbReference type="Pfam" id="PF16213">
    <property type="entry name" value="DCB"/>
    <property type="match status" value="1"/>
</dbReference>
<dbReference type="Proteomes" id="UP001558713">
    <property type="component" value="Unassembled WGS sequence"/>
</dbReference>
<dbReference type="Gene3D" id="1.10.220.20">
    <property type="match status" value="1"/>
</dbReference>
<dbReference type="InterPro" id="IPR046455">
    <property type="entry name" value="Sec7/BIG1-like_C"/>
</dbReference>
<evidence type="ECO:0000256" key="4">
    <source>
        <dbReference type="ARBA" id="ARBA00022448"/>
    </source>
</evidence>
<reference evidence="10 11" key="1">
    <citation type="submission" date="2024-04" db="EMBL/GenBank/DDBJ databases">
        <title>Genome assembly C_amara_ONT_v2.</title>
        <authorList>
            <person name="Yant L."/>
            <person name="Moore C."/>
            <person name="Slenker M."/>
        </authorList>
    </citation>
    <scope>NUCLEOTIDE SEQUENCE [LARGE SCALE GENOMIC DNA]</scope>
    <source>
        <tissue evidence="10">Leaf</tissue>
    </source>
</reference>
<dbReference type="CDD" id="cd00171">
    <property type="entry name" value="Sec7"/>
    <property type="match status" value="1"/>
</dbReference>
<dbReference type="Pfam" id="PF16206">
    <property type="entry name" value="Mon2_C"/>
    <property type="match status" value="1"/>
</dbReference>
<keyword evidence="4" id="KW-0813">Transport</keyword>
<evidence type="ECO:0000256" key="8">
    <source>
        <dbReference type="ARBA" id="ARBA00023136"/>
    </source>
</evidence>
<evidence type="ECO:0000259" key="9">
    <source>
        <dbReference type="PROSITE" id="PS50190"/>
    </source>
</evidence>
<dbReference type="Gene3D" id="1.10.1000.11">
    <property type="entry name" value="Arf Nucleotide-binding Site Opener,domain 2"/>
    <property type="match status" value="1"/>
</dbReference>
<dbReference type="InterPro" id="IPR023394">
    <property type="entry name" value="Sec7_C_sf"/>
</dbReference>
<keyword evidence="11" id="KW-1185">Reference proteome</keyword>
<dbReference type="InterPro" id="IPR032817">
    <property type="entry name" value="Mon2_C"/>
</dbReference>
<feature type="domain" description="SEC7" evidence="9">
    <location>
        <begin position="554"/>
        <end position="741"/>
    </location>
</feature>
<dbReference type="InterPro" id="IPR032629">
    <property type="entry name" value="DCB_dom"/>
</dbReference>
<keyword evidence="5" id="KW-0963">Cytoplasm</keyword>
<dbReference type="GO" id="GO:0005829">
    <property type="term" value="C:cytosol"/>
    <property type="evidence" value="ECO:0007669"/>
    <property type="project" value="UniProtKB-SubCell"/>
</dbReference>
<dbReference type="FunFam" id="1.10.1000.11:FF:000005">
    <property type="entry name" value="Brefeldin A-inhibited guanine nucleotide-exchange 1"/>
    <property type="match status" value="1"/>
</dbReference>
<comment type="subcellular location">
    <subcellularLocation>
        <location evidence="2">Cytoplasm</location>
        <location evidence="2">Cytosol</location>
    </subcellularLocation>
    <subcellularLocation>
        <location evidence="1">Membrane</location>
        <topology evidence="1">Peripheral membrane protein</topology>
        <orientation evidence="1">Cytoplasmic side</orientation>
    </subcellularLocation>
</comment>
<dbReference type="Pfam" id="PF01369">
    <property type="entry name" value="Sec7"/>
    <property type="match status" value="1"/>
</dbReference>
<evidence type="ECO:0000256" key="7">
    <source>
        <dbReference type="ARBA" id="ARBA00022927"/>
    </source>
</evidence>
<dbReference type="InterPro" id="IPR015403">
    <property type="entry name" value="Mon2/Sec7/BIG1-like_HDS"/>
</dbReference>
<dbReference type="GO" id="GO:0015031">
    <property type="term" value="P:protein transport"/>
    <property type="evidence" value="ECO:0007669"/>
    <property type="project" value="UniProtKB-KW"/>
</dbReference>
<evidence type="ECO:0000256" key="5">
    <source>
        <dbReference type="ARBA" id="ARBA00022490"/>
    </source>
</evidence>
<dbReference type="SMART" id="SM00222">
    <property type="entry name" value="Sec7"/>
    <property type="match status" value="1"/>
</dbReference>
<dbReference type="GO" id="GO:0016020">
    <property type="term" value="C:membrane"/>
    <property type="evidence" value="ECO:0007669"/>
    <property type="project" value="UniProtKB-SubCell"/>
</dbReference>
<comment type="caution">
    <text evidence="10">The sequence shown here is derived from an EMBL/GenBank/DDBJ whole genome shotgun (WGS) entry which is preliminary data.</text>
</comment>
<comment type="subunit">
    <text evidence="3">Homodimer.</text>
</comment>
<evidence type="ECO:0000256" key="2">
    <source>
        <dbReference type="ARBA" id="ARBA00004514"/>
    </source>
</evidence>
<dbReference type="GO" id="GO:0005085">
    <property type="term" value="F:guanyl-nucleotide exchange factor activity"/>
    <property type="evidence" value="ECO:0007669"/>
    <property type="project" value="UniProtKB-KW"/>
</dbReference>
<keyword evidence="8" id="KW-0472">Membrane</keyword>
<dbReference type="PROSITE" id="PS50190">
    <property type="entry name" value="SEC7"/>
    <property type="match status" value="1"/>
</dbReference>
<organism evidence="10 11">
    <name type="scientific">Cardamine amara subsp. amara</name>
    <dbReference type="NCBI Taxonomy" id="228776"/>
    <lineage>
        <taxon>Eukaryota</taxon>
        <taxon>Viridiplantae</taxon>
        <taxon>Streptophyta</taxon>
        <taxon>Embryophyta</taxon>
        <taxon>Tracheophyta</taxon>
        <taxon>Spermatophyta</taxon>
        <taxon>Magnoliopsida</taxon>
        <taxon>eudicotyledons</taxon>
        <taxon>Gunneridae</taxon>
        <taxon>Pentapetalae</taxon>
        <taxon>rosids</taxon>
        <taxon>malvids</taxon>
        <taxon>Brassicales</taxon>
        <taxon>Brassicaceae</taxon>
        <taxon>Cardamineae</taxon>
        <taxon>Cardamine</taxon>
    </lineage>
</organism>
<name>A0ABD1BBC5_CARAN</name>
<dbReference type="Pfam" id="PF20252">
    <property type="entry name" value="BIG2_C"/>
    <property type="match status" value="1"/>
</dbReference>
<dbReference type="InterPro" id="IPR011989">
    <property type="entry name" value="ARM-like"/>
</dbReference>
<dbReference type="InterPro" id="IPR000904">
    <property type="entry name" value="Sec7_dom"/>
</dbReference>
<dbReference type="InterPro" id="IPR032691">
    <property type="entry name" value="Mon2/Sec7/BIG1-like_HUS"/>
</dbReference>
<dbReference type="SUPFAM" id="SSF48371">
    <property type="entry name" value="ARM repeat"/>
    <property type="match status" value="1"/>
</dbReference>
<dbReference type="InterPro" id="IPR016024">
    <property type="entry name" value="ARM-type_fold"/>
</dbReference>
<dbReference type="SUPFAM" id="SSF48425">
    <property type="entry name" value="Sec7 domain"/>
    <property type="match status" value="1"/>
</dbReference>
<dbReference type="Gene3D" id="1.25.10.10">
    <property type="entry name" value="Leucine-rich Repeat Variant"/>
    <property type="match status" value="1"/>
</dbReference>
<evidence type="ECO:0000313" key="11">
    <source>
        <dbReference type="Proteomes" id="UP001558713"/>
    </source>
</evidence>
<sequence length="1703" mass="190204">MSSSHTLGGATRCGRIIGPSLDKIIKNAAWRKHTYLVSSCKSVLDKLESLPDDFHDPSSVVSGLAASDADSVLQPFLFSLDTAYSKVVEPSLDCAFKLFSLSILRGEIQSSKQDSILFKLVNAVSKVGAIAEEPIQLAVLRVLLAAVRSPCILIRGDCLLHVVKTCYNIYLGGLSGTTQICAKSVLAQMMLVIFTRSEEDSLDVSVKTIYVNELLTFTDKSVNEGSSVYFCQGFVNEVMAAGQGSPFPPPDVIQILLQNPETETVMTPDSPSFRGYVPNGEAESETGDMSKMRQDAFLLFKNLCKLSMRFSSQENNDDQIMVRGKTLSLELLKVIVDNGGSVWRTNESFINAVKQYLCLSLLKNSAVSIMSIFQLQCAIFMSLLSKLRSVLKAEIGIFFPMIVLRVLENVLQPSYLQKMTVLNLLDKMSQDPQLIVDIFVNYDCDVDSSNILERIVNGLLKTALGPPTGSSTTLSPAQDSTFRNESVKCLVNLVKAMGNWMDQQFKVNETVWPKGSQIYASMDSNAGHISEDGTISDCDSQPDTTNPEAYDASMLEQRRAYKIELQKGISLFNRKPSKGIEFLINSKKIGSSPEEVASFLMKTAGLNGTVIGDYLGEREDLPLKVMHAYVDSFNFEKKDFVEAIRFFLRGFRLPGEAQKIDRIMEKFAEHYWKCNPGSFTSADTAYVLAYSVILLNTDAHNNMVKDKMTKADFVRNNRGIDDGKDLSEEYLGSLYDRVVKEEIKMNSDTLAPQSKQVNGLNKLLGLDGILNLVSWMQPDEKPHGANGRLIRDIQEQFQAKPEKSESIYHTVTDVSILRFILEVSWGPMLAAFSVTLDQSDDRLATSLCLQGFRYAVHVTAVMGMQTQRDAFVTSMAKFTNLHCAADMKQKNVDAVKAIITIAIEDGNHLQGSWEHILTCLSRIEHLQLLGEVSPGDTRSKIPKKKPEVDEKKALGFPNLKKRGALQNPSVMAVVRGGSYDSTSLVKSVPKLVTPDQIKNFIANLNLLDQIGNFELNHVYANSQRLNSEAIVAFVKALCKVSMSELQSPTDPRVFSLTKLVETAHYNMNRIRLVWSRIWNVLSDFFVSVGLSENLSVAIFVMDSLRQLSMKFLEREELANYHFQHEFLRPFVIVMEKSSSAEIRELIVRCVSQMVLSRVSNVKSGWKSVFTVFTTAAVDERKNIVLLAFETIEKIVRDHFHCITETEITVYADCIRCLITFTNSKFEGDIGFNTIEFLRFCALKLAEGGLVLNEKLKNSTISALKEDSSDTQSFPDLNEQVSYWIPLLSGLSKQASDPRPAIRKRSIEVLFNILMDHGHLFTRPFWSGIFSSIILPVFNNIRSKTDMLFEETVDSPSSASLDNEETTWDSEISSLALQLLVDLLIHFFSSVRSQLPSILSILIGFIKSPLQGSTGSGISVLLRLANGLDRSASEDEWREIFLALKEAASLTFAGFMKVLRTMDDIEDVETVSGQSVDKDGLDDDNLHIMSYVVSRTKKHIDVLSQIVEVVSELYRKKQFSLSASHVDILADIFSCIASHSQQLNTDTVLRRKFKRACSVQNLTEPPLLNFENETNKSYMFFLQDMVTCNPKVSKELDLESRLVTECAKVVKIYLNCTGQQQLRKQPVHWVLPMESDRIEEATARTSLLVSSLEALCSLEAESLKRHVSSFFPLLVDLVRTEHCSPQVPYVLSNVLKSCIGPILA</sequence>
<protein>
    <submittedName>
        <fullName evidence="10">Brefeldin A-inhibited guanine nucleotide-exchange protein 4</fullName>
    </submittedName>
</protein>